<keyword evidence="13" id="KW-1185">Reference proteome</keyword>
<evidence type="ECO:0000256" key="5">
    <source>
        <dbReference type="ARBA" id="ARBA00022801"/>
    </source>
</evidence>
<evidence type="ECO:0000259" key="11">
    <source>
        <dbReference type="PROSITE" id="PS52029"/>
    </source>
</evidence>
<evidence type="ECO:0000256" key="3">
    <source>
        <dbReference type="ARBA" id="ARBA00022676"/>
    </source>
</evidence>
<dbReference type="PANTHER" id="PTHR30582:SF24">
    <property type="entry name" value="L,D-TRANSPEPTIDASE ERFK_SRFK-RELATED"/>
    <property type="match status" value="1"/>
</dbReference>
<dbReference type="GO" id="GO:0018104">
    <property type="term" value="P:peptidoglycan-protein cross-linking"/>
    <property type="evidence" value="ECO:0007669"/>
    <property type="project" value="TreeGrafter"/>
</dbReference>
<evidence type="ECO:0000256" key="10">
    <source>
        <dbReference type="SAM" id="MobiDB-lite"/>
    </source>
</evidence>
<feature type="region of interest" description="Disordered" evidence="10">
    <location>
        <begin position="53"/>
        <end position="72"/>
    </location>
</feature>
<keyword evidence="5" id="KW-0378">Hydrolase</keyword>
<reference evidence="12 13" key="1">
    <citation type="submission" date="2020-02" db="EMBL/GenBank/DDBJ databases">
        <title>Plant-Promoting Endophytic Bacterium Rhizobium oryzihabitans sp. nov., Isolated from the Root of Rice.</title>
        <authorList>
            <person name="zhao J."/>
            <person name="Zhang G."/>
        </authorList>
    </citation>
    <scope>NUCLEOTIDE SEQUENCE [LARGE SCALE GENOMIC DNA]</scope>
    <source>
        <strain evidence="12 13">M15</strain>
    </source>
</reference>
<accession>A0A7L5BFU2</accession>
<dbReference type="Pfam" id="PF03734">
    <property type="entry name" value="YkuD"/>
    <property type="match status" value="1"/>
</dbReference>
<dbReference type="FunFam" id="2.40.440.10:FF:000002">
    <property type="entry name" value="L,D-transpeptidase ErfK/SrfK"/>
    <property type="match status" value="1"/>
</dbReference>
<evidence type="ECO:0000256" key="9">
    <source>
        <dbReference type="PROSITE-ProRule" id="PRU01373"/>
    </source>
</evidence>
<name>A0A7L5BFU2_9HYPH</name>
<dbReference type="Gene3D" id="2.40.440.10">
    <property type="entry name" value="L,D-transpeptidase catalytic domain-like"/>
    <property type="match status" value="1"/>
</dbReference>
<evidence type="ECO:0000256" key="2">
    <source>
        <dbReference type="ARBA" id="ARBA00005992"/>
    </source>
</evidence>
<evidence type="ECO:0000313" key="13">
    <source>
        <dbReference type="Proteomes" id="UP000464865"/>
    </source>
</evidence>
<keyword evidence="7 9" id="KW-0573">Peptidoglycan synthesis</keyword>
<evidence type="ECO:0000256" key="7">
    <source>
        <dbReference type="ARBA" id="ARBA00022984"/>
    </source>
</evidence>
<sequence length="310" mass="34023">MTALLLKNGRRAASLAGLAALPLLSGCLFVTDTSRMNPDVFVQETAPVFNFNSVSSNRQPELPPQPGQLSTRPPDLFRTRFHQEYGPPVRGQGLSAPQVQGMNTPRAAGQSAPLAPDRMATYGLPVSNPLHRVMYGPIRDDDRSLPAIPYGRIDPRYLRQEVSYQTAEAPGTIIVDTKQHFLYLVQSGGKAIRYGVGLGRDGYAWSGRGKIQWKAKWPRWTPPDEMVKRQPELTSISAANGGMTPGLNNPLGARALYIFKDGKDTLYRVHGTPDWQSVGKATSSGCVRMLNQDVIDLYERVPQGAQIVVI</sequence>
<dbReference type="PANTHER" id="PTHR30582">
    <property type="entry name" value="L,D-TRANSPEPTIDASE"/>
    <property type="match status" value="1"/>
</dbReference>
<keyword evidence="4" id="KW-0808">Transferase</keyword>
<feature type="domain" description="L,D-TPase catalytic" evidence="11">
    <location>
        <begin position="171"/>
        <end position="310"/>
    </location>
</feature>
<evidence type="ECO:0000313" key="12">
    <source>
        <dbReference type="EMBL" id="QIB37696.1"/>
    </source>
</evidence>
<organism evidence="12 13">
    <name type="scientific">Rhizobium oryzihabitans</name>
    <dbReference type="NCBI Taxonomy" id="2267833"/>
    <lineage>
        <taxon>Bacteria</taxon>
        <taxon>Pseudomonadati</taxon>
        <taxon>Pseudomonadota</taxon>
        <taxon>Alphaproteobacteria</taxon>
        <taxon>Hyphomicrobiales</taxon>
        <taxon>Rhizobiaceae</taxon>
        <taxon>Rhizobium/Agrobacterium group</taxon>
        <taxon>Rhizobium</taxon>
    </lineage>
</organism>
<dbReference type="KEGG" id="roy:G3A56_06580"/>
<keyword evidence="6 9" id="KW-0133">Cell shape</keyword>
<dbReference type="CDD" id="cd16913">
    <property type="entry name" value="YkuD_like"/>
    <property type="match status" value="1"/>
</dbReference>
<comment type="pathway">
    <text evidence="1 9">Cell wall biogenesis; peptidoglycan biosynthesis.</text>
</comment>
<dbReference type="GO" id="GO:0071555">
    <property type="term" value="P:cell wall organization"/>
    <property type="evidence" value="ECO:0007669"/>
    <property type="project" value="UniProtKB-UniRule"/>
</dbReference>
<dbReference type="GO" id="GO:0071972">
    <property type="term" value="F:peptidoglycan L,D-transpeptidase activity"/>
    <property type="evidence" value="ECO:0007669"/>
    <property type="project" value="TreeGrafter"/>
</dbReference>
<dbReference type="InterPro" id="IPR050979">
    <property type="entry name" value="LD-transpeptidase"/>
</dbReference>
<dbReference type="AlphaFoldDB" id="A0A7L5BFU2"/>
<dbReference type="InterPro" id="IPR038063">
    <property type="entry name" value="Transpep_catalytic_dom"/>
</dbReference>
<evidence type="ECO:0000256" key="1">
    <source>
        <dbReference type="ARBA" id="ARBA00004752"/>
    </source>
</evidence>
<gene>
    <name evidence="12" type="ORF">G3A56_06580</name>
</gene>
<dbReference type="InterPro" id="IPR005490">
    <property type="entry name" value="LD_TPept_cat_dom"/>
</dbReference>
<evidence type="ECO:0000256" key="4">
    <source>
        <dbReference type="ARBA" id="ARBA00022679"/>
    </source>
</evidence>
<proteinExistence type="inferred from homology"/>
<feature type="active site" description="Nucleophile" evidence="9">
    <location>
        <position position="286"/>
    </location>
</feature>
<protein>
    <submittedName>
        <fullName evidence="12">L,D-transpeptidase</fullName>
    </submittedName>
</protein>
<dbReference type="UniPathway" id="UPA00219"/>
<evidence type="ECO:0000256" key="6">
    <source>
        <dbReference type="ARBA" id="ARBA00022960"/>
    </source>
</evidence>
<dbReference type="SUPFAM" id="SSF141523">
    <property type="entry name" value="L,D-transpeptidase catalytic domain-like"/>
    <property type="match status" value="1"/>
</dbReference>
<comment type="similarity">
    <text evidence="2">Belongs to the YkuD family.</text>
</comment>
<dbReference type="PROSITE" id="PS52029">
    <property type="entry name" value="LD_TPASE"/>
    <property type="match status" value="1"/>
</dbReference>
<dbReference type="GO" id="GO:0016757">
    <property type="term" value="F:glycosyltransferase activity"/>
    <property type="evidence" value="ECO:0007669"/>
    <property type="project" value="UniProtKB-KW"/>
</dbReference>
<dbReference type="GO" id="GO:0005576">
    <property type="term" value="C:extracellular region"/>
    <property type="evidence" value="ECO:0007669"/>
    <property type="project" value="TreeGrafter"/>
</dbReference>
<dbReference type="PROSITE" id="PS51257">
    <property type="entry name" value="PROKAR_LIPOPROTEIN"/>
    <property type="match status" value="1"/>
</dbReference>
<evidence type="ECO:0000256" key="8">
    <source>
        <dbReference type="ARBA" id="ARBA00023316"/>
    </source>
</evidence>
<feature type="active site" description="Proton donor/acceptor" evidence="9">
    <location>
        <position position="270"/>
    </location>
</feature>
<dbReference type="GO" id="GO:0008360">
    <property type="term" value="P:regulation of cell shape"/>
    <property type="evidence" value="ECO:0007669"/>
    <property type="project" value="UniProtKB-UniRule"/>
</dbReference>
<keyword evidence="8 9" id="KW-0961">Cell wall biogenesis/degradation</keyword>
<keyword evidence="3" id="KW-0328">Glycosyltransferase</keyword>
<dbReference type="EMBL" id="CP048632">
    <property type="protein sequence ID" value="QIB37696.1"/>
    <property type="molecule type" value="Genomic_DNA"/>
</dbReference>
<dbReference type="Proteomes" id="UP000464865">
    <property type="component" value="Chromosome M15-11"/>
</dbReference>
<dbReference type="RefSeq" id="WP_082183899.1">
    <property type="nucleotide sequence ID" value="NZ_CP048632.1"/>
</dbReference>